<reference evidence="2 3" key="1">
    <citation type="submission" date="2014-04" db="EMBL/GenBank/DDBJ databases">
        <authorList>
            <consortium name="DOE Joint Genome Institute"/>
            <person name="Kuo A."/>
            <person name="Kohler A."/>
            <person name="Jargeat P."/>
            <person name="Nagy L.G."/>
            <person name="Floudas D."/>
            <person name="Copeland A."/>
            <person name="Barry K.W."/>
            <person name="Cichocki N."/>
            <person name="Veneault-Fourrey C."/>
            <person name="LaButti K."/>
            <person name="Lindquist E.A."/>
            <person name="Lipzen A."/>
            <person name="Lundell T."/>
            <person name="Morin E."/>
            <person name="Murat C."/>
            <person name="Sun H."/>
            <person name="Tunlid A."/>
            <person name="Henrissat B."/>
            <person name="Grigoriev I.V."/>
            <person name="Hibbett D.S."/>
            <person name="Martin F."/>
            <person name="Nordberg H.P."/>
            <person name="Cantor M.N."/>
            <person name="Hua S.X."/>
        </authorList>
    </citation>
    <scope>NUCLEOTIDE SEQUENCE [LARGE SCALE GENOMIC DNA]</scope>
    <source>
        <strain evidence="2 3">Ve08.2h10</strain>
    </source>
</reference>
<feature type="region of interest" description="Disordered" evidence="1">
    <location>
        <begin position="32"/>
        <end position="73"/>
    </location>
</feature>
<evidence type="ECO:0000256" key="1">
    <source>
        <dbReference type="SAM" id="MobiDB-lite"/>
    </source>
</evidence>
<sequence>MDMAGADKIFTKGQGMVRDVVLYYAKAISYLDNSPRAPGSNPTEETPASEEDEDDRDEQGDDKNEEKDGPDPFIESLLTLFDTQLPAQAVGGKLDFDTLSTICQWSPTQHHINWGCMHSALANGIWHTTYDCYQVWHNDVRENTEPLEQLFDESGNHTQHCHTMHIPFHSYLSQTQTNQDMFQVAITLAAGIHTSASLQTTYIGDEEVLSGGQHKEMACPPCAHTRVNTSNEPPAMSDPHSDPVNQTAG</sequence>
<dbReference type="EMBL" id="KN825930">
    <property type="protein sequence ID" value="KIK80801.1"/>
    <property type="molecule type" value="Genomic_DNA"/>
</dbReference>
<feature type="compositionally biased region" description="Acidic residues" evidence="1">
    <location>
        <begin position="47"/>
        <end position="60"/>
    </location>
</feature>
<gene>
    <name evidence="2" type="ORF">PAXRUDRAFT_28061</name>
</gene>
<proteinExistence type="predicted"/>
<dbReference type="Proteomes" id="UP000054538">
    <property type="component" value="Unassembled WGS sequence"/>
</dbReference>
<evidence type="ECO:0000313" key="3">
    <source>
        <dbReference type="Proteomes" id="UP000054538"/>
    </source>
</evidence>
<organism evidence="2 3">
    <name type="scientific">Paxillus rubicundulus Ve08.2h10</name>
    <dbReference type="NCBI Taxonomy" id="930991"/>
    <lineage>
        <taxon>Eukaryota</taxon>
        <taxon>Fungi</taxon>
        <taxon>Dikarya</taxon>
        <taxon>Basidiomycota</taxon>
        <taxon>Agaricomycotina</taxon>
        <taxon>Agaricomycetes</taxon>
        <taxon>Agaricomycetidae</taxon>
        <taxon>Boletales</taxon>
        <taxon>Paxilineae</taxon>
        <taxon>Paxillaceae</taxon>
        <taxon>Paxillus</taxon>
    </lineage>
</organism>
<name>A0A0D0DA81_9AGAM</name>
<reference evidence="3" key="2">
    <citation type="submission" date="2015-01" db="EMBL/GenBank/DDBJ databases">
        <title>Evolutionary Origins and Diversification of the Mycorrhizal Mutualists.</title>
        <authorList>
            <consortium name="DOE Joint Genome Institute"/>
            <consortium name="Mycorrhizal Genomics Consortium"/>
            <person name="Kohler A."/>
            <person name="Kuo A."/>
            <person name="Nagy L.G."/>
            <person name="Floudas D."/>
            <person name="Copeland A."/>
            <person name="Barry K.W."/>
            <person name="Cichocki N."/>
            <person name="Veneault-Fourrey C."/>
            <person name="LaButti K."/>
            <person name="Lindquist E.A."/>
            <person name="Lipzen A."/>
            <person name="Lundell T."/>
            <person name="Morin E."/>
            <person name="Murat C."/>
            <person name="Riley R."/>
            <person name="Ohm R."/>
            <person name="Sun H."/>
            <person name="Tunlid A."/>
            <person name="Henrissat B."/>
            <person name="Grigoriev I.V."/>
            <person name="Hibbett D.S."/>
            <person name="Martin F."/>
        </authorList>
    </citation>
    <scope>NUCLEOTIDE SEQUENCE [LARGE SCALE GENOMIC DNA]</scope>
    <source>
        <strain evidence="3">Ve08.2h10</strain>
    </source>
</reference>
<feature type="region of interest" description="Disordered" evidence="1">
    <location>
        <begin position="225"/>
        <end position="249"/>
    </location>
</feature>
<dbReference type="AlphaFoldDB" id="A0A0D0DA81"/>
<keyword evidence="3" id="KW-1185">Reference proteome</keyword>
<protein>
    <submittedName>
        <fullName evidence="2">Uncharacterized protein</fullName>
    </submittedName>
</protein>
<dbReference type="InParanoid" id="A0A0D0DA81"/>
<feature type="compositionally biased region" description="Basic and acidic residues" evidence="1">
    <location>
        <begin position="61"/>
        <end position="70"/>
    </location>
</feature>
<accession>A0A0D0DA81</accession>
<dbReference type="HOGENOM" id="CLU_1116047_0_0_1"/>
<evidence type="ECO:0000313" key="2">
    <source>
        <dbReference type="EMBL" id="KIK80801.1"/>
    </source>
</evidence>